<evidence type="ECO:0000259" key="2">
    <source>
        <dbReference type="PROSITE" id="PS50110"/>
    </source>
</evidence>
<gene>
    <name evidence="3" type="ORF">Q4Q39_05610</name>
</gene>
<evidence type="ECO:0000256" key="1">
    <source>
        <dbReference type="PROSITE-ProRule" id="PRU00169"/>
    </source>
</evidence>
<feature type="modified residue" description="4-aspartylphosphate" evidence="1">
    <location>
        <position position="57"/>
    </location>
</feature>
<organism evidence="3 4">
    <name type="scientific">Flavivirga amylovorans</name>
    <dbReference type="NCBI Taxonomy" id="870486"/>
    <lineage>
        <taxon>Bacteria</taxon>
        <taxon>Pseudomonadati</taxon>
        <taxon>Bacteroidota</taxon>
        <taxon>Flavobacteriia</taxon>
        <taxon>Flavobacteriales</taxon>
        <taxon>Flavobacteriaceae</taxon>
        <taxon>Flavivirga</taxon>
    </lineage>
</organism>
<protein>
    <recommendedName>
        <fullName evidence="2">Response regulatory domain-containing protein</fullName>
    </recommendedName>
</protein>
<dbReference type="PROSITE" id="PS50110">
    <property type="entry name" value="RESPONSE_REGULATORY"/>
    <property type="match status" value="1"/>
</dbReference>
<keyword evidence="1" id="KW-0597">Phosphoprotein</keyword>
<dbReference type="SUPFAM" id="SSF52172">
    <property type="entry name" value="CheY-like"/>
    <property type="match status" value="1"/>
</dbReference>
<evidence type="ECO:0000313" key="4">
    <source>
        <dbReference type="Proteomes" id="UP001176891"/>
    </source>
</evidence>
<keyword evidence="4" id="KW-1185">Reference proteome</keyword>
<dbReference type="RefSeq" id="WP_303281409.1">
    <property type="nucleotide sequence ID" value="NZ_BAABCZ010000005.1"/>
</dbReference>
<feature type="domain" description="Response regulatory" evidence="2">
    <location>
        <begin position="2"/>
        <end position="119"/>
    </location>
</feature>
<dbReference type="EMBL" id="JAUOEM010000002">
    <property type="protein sequence ID" value="MDO5986879.1"/>
    <property type="molecule type" value="Genomic_DNA"/>
</dbReference>
<comment type="caution">
    <text evidence="3">The sequence shown here is derived from an EMBL/GenBank/DDBJ whole genome shotgun (WGS) entry which is preliminary data.</text>
</comment>
<name>A0ABT8WYX3_9FLAO</name>
<dbReference type="InterPro" id="IPR011006">
    <property type="entry name" value="CheY-like_superfamily"/>
</dbReference>
<evidence type="ECO:0000313" key="3">
    <source>
        <dbReference type="EMBL" id="MDO5986879.1"/>
    </source>
</evidence>
<proteinExistence type="predicted"/>
<sequence>MNLLIVEDDKATIQSYSDNIDSFNKKSSVQVTYKIVETLKNAKESLISPDYDAAIVDLKLSSNTTELEGLEIVNEIESTLRFPIFVVSGSIGQVDKDENAFFKKRSRDGDFKEVLQEILDIYETGITKILGKKGDVDNYLNTIFWNHLSNSMDLWINDSTRTSEQKQRTLLRYTLLHIQEYLELNEESGFENYHPSEIYITPCIKPNVFTGDLVIENNTSSNYIVLTPSCDLAQGKAKDILIVQIDSSNEGILKEKVGVINKGKASKEVLEEAEYVLKSLIHNSYSNKYHFLPKYKDIEGGLINFQKMKSIRAKEFNQNFTRKASINSTFTKDIVARFSYYYSRQGSPDFDTDELYKGLF</sequence>
<accession>A0ABT8WYX3</accession>
<dbReference type="InterPro" id="IPR001789">
    <property type="entry name" value="Sig_transdc_resp-reg_receiver"/>
</dbReference>
<dbReference type="Proteomes" id="UP001176891">
    <property type="component" value="Unassembled WGS sequence"/>
</dbReference>
<reference evidence="3" key="1">
    <citation type="submission" date="2023-07" db="EMBL/GenBank/DDBJ databases">
        <title>Two novel species in the genus Flavivirga.</title>
        <authorList>
            <person name="Kwon K."/>
        </authorList>
    </citation>
    <scope>NUCLEOTIDE SEQUENCE</scope>
    <source>
        <strain evidence="3">KACC 14157</strain>
    </source>
</reference>
<dbReference type="Gene3D" id="3.40.50.2300">
    <property type="match status" value="1"/>
</dbReference>